<reference evidence="2" key="1">
    <citation type="submission" date="2018-02" db="EMBL/GenBank/DDBJ databases">
        <authorList>
            <person name="Holder M.E."/>
            <person name="Ajami N.J."/>
            <person name="Petrosino J.F."/>
        </authorList>
    </citation>
    <scope>NUCLEOTIDE SEQUENCE [LARGE SCALE GENOMIC DNA]</scope>
    <source>
        <strain evidence="2">CCUG 47711</strain>
    </source>
</reference>
<evidence type="ECO:0000313" key="1">
    <source>
        <dbReference type="EMBL" id="AVM42416.1"/>
    </source>
</evidence>
<organism evidence="1 2">
    <name type="scientific">Fastidiosipila sanguinis</name>
    <dbReference type="NCBI Taxonomy" id="236753"/>
    <lineage>
        <taxon>Bacteria</taxon>
        <taxon>Bacillati</taxon>
        <taxon>Bacillota</taxon>
        <taxon>Clostridia</taxon>
        <taxon>Eubacteriales</taxon>
        <taxon>Oscillospiraceae</taxon>
        <taxon>Fastidiosipila</taxon>
    </lineage>
</organism>
<dbReference type="RefSeq" id="WP_106012395.1">
    <property type="nucleotide sequence ID" value="NZ_CP027226.1"/>
</dbReference>
<dbReference type="EMBL" id="CP027226">
    <property type="protein sequence ID" value="AVM42416.1"/>
    <property type="molecule type" value="Genomic_DNA"/>
</dbReference>
<evidence type="ECO:0000313" key="2">
    <source>
        <dbReference type="Proteomes" id="UP000237947"/>
    </source>
</evidence>
<proteinExistence type="predicted"/>
<accession>A0A2S0KN10</accession>
<dbReference type="KEGG" id="fsa:C5Q98_03890"/>
<protein>
    <submittedName>
        <fullName evidence="1">Uncharacterized protein</fullName>
    </submittedName>
</protein>
<keyword evidence="2" id="KW-1185">Reference proteome</keyword>
<name>A0A2S0KN10_9FIRM</name>
<dbReference type="AlphaFoldDB" id="A0A2S0KN10"/>
<dbReference type="Proteomes" id="UP000237947">
    <property type="component" value="Chromosome"/>
</dbReference>
<sequence>MDLLEKLKSMNMYSTFLMFQRAEYTMDDGYAHLLEHYLILRIRKELGVKIFGETSGIYMLFWWVSRKNKIDKIINFIDIEITRIWNTDREILAKAIVEVSDEIQSRSVDIQKYIDMCLKVNGFFSGSPLGLESVDLERIQDVDFSKAIYLDKKNIYIFDASGNPIRCQEENIFEDLKDKTSTLNNIIFTSEFTENNIRLIYKNKNIFTKKEEIYFLANHLSKIMLSNIIRRLMLTSLDFTKDRGQGRIILYNNLFLYESFEMNGKTKFENAKKNFIKASKNKDKIFSEGVEIYREIKEWFLNNVNKCEYNLIKAEDLRKEIIYNCVYGESYLCRDYNILTKSLDVLSEENFLAYIGLFFEEGS</sequence>
<gene>
    <name evidence="1" type="ORF">C5Q98_03890</name>
</gene>